<feature type="compositionally biased region" description="Gly residues" evidence="1">
    <location>
        <begin position="179"/>
        <end position="192"/>
    </location>
</feature>
<sequence>MSSPLVQVRSRVPRIAGAAVERARLTVVPRRQREAARMPFVVLVSLVLLGGVVGLLLFNTSMQQASFAAAELEDQATTLDAREQTLQRELDALRDPQRVAEQAHRLGMVPAGAPAFLRLADGKVLGTPTPAVADGSLRLQPRPPAKPPVLTPAPIVTTVVADPKPSARDAGRDRAAGSGNNGNPGSGRGGRG</sequence>
<proteinExistence type="predicted"/>
<reference evidence="4" key="1">
    <citation type="journal article" date="2019" name="Int. J. Syst. Evol. Microbiol.">
        <title>The Global Catalogue of Microorganisms (GCM) 10K type strain sequencing project: providing services to taxonomists for standard genome sequencing and annotation.</title>
        <authorList>
            <consortium name="The Broad Institute Genomics Platform"/>
            <consortium name="The Broad Institute Genome Sequencing Center for Infectious Disease"/>
            <person name="Wu L."/>
            <person name="Ma J."/>
        </authorList>
    </citation>
    <scope>NUCLEOTIDE SEQUENCE [LARGE SCALE GENOMIC DNA]</scope>
    <source>
        <strain evidence="4">DFY41</strain>
    </source>
</reference>
<keyword evidence="2" id="KW-1133">Transmembrane helix</keyword>
<organism evidence="3 4">
    <name type="scientific">Nocardioides taihuensis</name>
    <dbReference type="NCBI Taxonomy" id="1835606"/>
    <lineage>
        <taxon>Bacteria</taxon>
        <taxon>Bacillati</taxon>
        <taxon>Actinomycetota</taxon>
        <taxon>Actinomycetes</taxon>
        <taxon>Propionibacteriales</taxon>
        <taxon>Nocardioidaceae</taxon>
        <taxon>Nocardioides</taxon>
    </lineage>
</organism>
<accession>A0ABW0BP32</accession>
<feature type="compositionally biased region" description="Pro residues" evidence="1">
    <location>
        <begin position="141"/>
        <end position="151"/>
    </location>
</feature>
<evidence type="ECO:0000313" key="4">
    <source>
        <dbReference type="Proteomes" id="UP001596087"/>
    </source>
</evidence>
<keyword evidence="2" id="KW-0472">Membrane</keyword>
<comment type="caution">
    <text evidence="3">The sequence shown here is derived from an EMBL/GenBank/DDBJ whole genome shotgun (WGS) entry which is preliminary data.</text>
</comment>
<evidence type="ECO:0000313" key="3">
    <source>
        <dbReference type="EMBL" id="MFC5178932.1"/>
    </source>
</evidence>
<evidence type="ECO:0000256" key="1">
    <source>
        <dbReference type="SAM" id="MobiDB-lite"/>
    </source>
</evidence>
<feature type="compositionally biased region" description="Basic and acidic residues" evidence="1">
    <location>
        <begin position="165"/>
        <end position="175"/>
    </location>
</feature>
<dbReference type="Proteomes" id="UP001596087">
    <property type="component" value="Unassembled WGS sequence"/>
</dbReference>
<keyword evidence="4" id="KW-1185">Reference proteome</keyword>
<protein>
    <recommendedName>
        <fullName evidence="5">Cell division protein FtsL</fullName>
    </recommendedName>
</protein>
<dbReference type="EMBL" id="JBHSKD010000027">
    <property type="protein sequence ID" value="MFC5178932.1"/>
    <property type="molecule type" value="Genomic_DNA"/>
</dbReference>
<gene>
    <name evidence="3" type="ORF">ACFPGP_19780</name>
</gene>
<keyword evidence="2" id="KW-0812">Transmembrane</keyword>
<feature type="transmembrane region" description="Helical" evidence="2">
    <location>
        <begin position="40"/>
        <end position="58"/>
    </location>
</feature>
<evidence type="ECO:0008006" key="5">
    <source>
        <dbReference type="Google" id="ProtNLM"/>
    </source>
</evidence>
<dbReference type="RefSeq" id="WP_378592713.1">
    <property type="nucleotide sequence ID" value="NZ_JBHSKD010000027.1"/>
</dbReference>
<evidence type="ECO:0000256" key="2">
    <source>
        <dbReference type="SAM" id="Phobius"/>
    </source>
</evidence>
<feature type="region of interest" description="Disordered" evidence="1">
    <location>
        <begin position="134"/>
        <end position="192"/>
    </location>
</feature>
<name>A0ABW0BP32_9ACTN</name>